<reference evidence="1 2" key="1">
    <citation type="submission" date="2018-04" db="EMBL/GenBank/DDBJ databases">
        <title>Genomic Encyclopedia of Archaeal and Bacterial Type Strains, Phase II (KMG-II): from individual species to whole genera.</title>
        <authorList>
            <person name="Goeker M."/>
        </authorList>
    </citation>
    <scope>NUCLEOTIDE SEQUENCE [LARGE SCALE GENOMIC DNA]</scope>
    <source>
        <strain evidence="1 2">DSM 28823</strain>
    </source>
</reference>
<proteinExistence type="predicted"/>
<dbReference type="InterPro" id="IPR003374">
    <property type="entry name" value="ApbE-like_sf"/>
</dbReference>
<evidence type="ECO:0008006" key="3">
    <source>
        <dbReference type="Google" id="ProtNLM"/>
    </source>
</evidence>
<dbReference type="SUPFAM" id="SSF143631">
    <property type="entry name" value="ApbE-like"/>
    <property type="match status" value="1"/>
</dbReference>
<dbReference type="OrthoDB" id="9787842at2"/>
<gene>
    <name evidence="1" type="ORF">C8N47_10635</name>
</gene>
<name>A0A2T5C2K3_9BACT</name>
<protein>
    <recommendedName>
        <fullName evidence="3">ApbE family protein</fullName>
    </recommendedName>
</protein>
<accession>A0A2T5C2K3</accession>
<sequence>MLFEPKSYRNCFSRERFQPFTVQYLDYNLWIGVDPQSYSPQMEAEALKVLSQKVDELKAYVAEEPFFKKSLKPYPVADNAPASIVEAARAAELAGTGPQAAKSGLISQLVGESLLASFAPDEMIVENDGDLYLKLRDSLIVSIFADDLEDSGLMGLEILPQQTPLGLGTGTGTKGQPINHSKATAVMMLAPKGAQASALAVGIGNRVKRANDLDKVLKHLKLMPEVIAAVFIVDDQIAVHGENELKLIL</sequence>
<dbReference type="RefSeq" id="WP_107821860.1">
    <property type="nucleotide sequence ID" value="NZ_OY782574.1"/>
</dbReference>
<dbReference type="EMBL" id="QAAD01000006">
    <property type="protein sequence ID" value="PTN08938.1"/>
    <property type="molecule type" value="Genomic_DNA"/>
</dbReference>
<dbReference type="AlphaFoldDB" id="A0A2T5C2K3"/>
<keyword evidence="2" id="KW-1185">Reference proteome</keyword>
<evidence type="ECO:0000313" key="2">
    <source>
        <dbReference type="Proteomes" id="UP000243525"/>
    </source>
</evidence>
<dbReference type="Proteomes" id="UP000243525">
    <property type="component" value="Unassembled WGS sequence"/>
</dbReference>
<organism evidence="1 2">
    <name type="scientific">Mangrovibacterium marinum</name>
    <dbReference type="NCBI Taxonomy" id="1639118"/>
    <lineage>
        <taxon>Bacteria</taxon>
        <taxon>Pseudomonadati</taxon>
        <taxon>Bacteroidota</taxon>
        <taxon>Bacteroidia</taxon>
        <taxon>Marinilabiliales</taxon>
        <taxon>Prolixibacteraceae</taxon>
        <taxon>Mangrovibacterium</taxon>
    </lineage>
</organism>
<evidence type="ECO:0000313" key="1">
    <source>
        <dbReference type="EMBL" id="PTN08938.1"/>
    </source>
</evidence>
<dbReference type="Gene3D" id="3.10.520.10">
    <property type="entry name" value="ApbE-like domains"/>
    <property type="match status" value="1"/>
</dbReference>
<comment type="caution">
    <text evidence="1">The sequence shown here is derived from an EMBL/GenBank/DDBJ whole genome shotgun (WGS) entry which is preliminary data.</text>
</comment>